<dbReference type="Pfam" id="PF00877">
    <property type="entry name" value="NLPC_P60"/>
    <property type="match status" value="1"/>
</dbReference>
<feature type="domain" description="NlpC/P60" evidence="6">
    <location>
        <begin position="272"/>
        <end position="387"/>
    </location>
</feature>
<dbReference type="PANTHER" id="PTHR47359">
    <property type="entry name" value="PEPTIDOGLYCAN DL-ENDOPEPTIDASE CWLO"/>
    <property type="match status" value="1"/>
</dbReference>
<keyword evidence="8" id="KW-1185">Reference proteome</keyword>
<dbReference type="PANTHER" id="PTHR47359:SF3">
    <property type="entry name" value="NLP_P60 DOMAIN-CONTAINING PROTEIN-RELATED"/>
    <property type="match status" value="1"/>
</dbReference>
<organism evidence="7 8">
    <name type="scientific">Kibdelosporangium philippinense</name>
    <dbReference type="NCBI Taxonomy" id="211113"/>
    <lineage>
        <taxon>Bacteria</taxon>
        <taxon>Bacillati</taxon>
        <taxon>Actinomycetota</taxon>
        <taxon>Actinomycetes</taxon>
        <taxon>Pseudonocardiales</taxon>
        <taxon>Pseudonocardiaceae</taxon>
        <taxon>Kibdelosporangium</taxon>
    </lineage>
</organism>
<dbReference type="SUPFAM" id="SSF54001">
    <property type="entry name" value="Cysteine proteinases"/>
    <property type="match status" value="1"/>
</dbReference>
<comment type="similarity">
    <text evidence="1">Belongs to the peptidase C40 family.</text>
</comment>
<evidence type="ECO:0000256" key="3">
    <source>
        <dbReference type="ARBA" id="ARBA00022801"/>
    </source>
</evidence>
<accession>A0ABS8ZGV9</accession>
<dbReference type="RefSeq" id="WP_233727416.1">
    <property type="nucleotide sequence ID" value="NZ_JAJVCN010000002.1"/>
</dbReference>
<evidence type="ECO:0000256" key="2">
    <source>
        <dbReference type="ARBA" id="ARBA00022670"/>
    </source>
</evidence>
<protein>
    <submittedName>
        <fullName evidence="7">C40 family peptidase</fullName>
    </submittedName>
</protein>
<evidence type="ECO:0000256" key="4">
    <source>
        <dbReference type="ARBA" id="ARBA00022807"/>
    </source>
</evidence>
<dbReference type="EMBL" id="JAJVCN010000002">
    <property type="protein sequence ID" value="MCE7005891.1"/>
    <property type="molecule type" value="Genomic_DNA"/>
</dbReference>
<keyword evidence="3" id="KW-0378">Hydrolase</keyword>
<dbReference type="Gene3D" id="3.90.1720.10">
    <property type="entry name" value="endopeptidase domain like (from Nostoc punctiforme)"/>
    <property type="match status" value="1"/>
</dbReference>
<dbReference type="InterPro" id="IPR038765">
    <property type="entry name" value="Papain-like_cys_pep_sf"/>
</dbReference>
<keyword evidence="4" id="KW-0788">Thiol protease</keyword>
<evidence type="ECO:0000313" key="8">
    <source>
        <dbReference type="Proteomes" id="UP001521150"/>
    </source>
</evidence>
<sequence>MSAAGFIGSLVEPMKQHLAKLDGDTGAGSRAGETFGRGATALNEMKGRQESQAKTTMQGWYGEQANAFQGKSASFGNAMNTLASNCTAAQQVASTATTAVTGGRTKIQGLIDEFVGWATPVMQAAEAAKASGNEAAWGQAAADAKAKADDYATKTAQALKNVKDELTPLVGKLTGLAKVDAGAVGGLGGPMGPPNTATSTASAGTDGRSGLDSRQGGGSGGGGGGGGGGAGGGGGGGGGTAVGPQLPVATPPQPGSGVGINLPGGATVEAPNEVAAAAVRQALSALGTPYVWGASNPPSGTDCSGLTSWAYAAAGHELPRHSAAQAVGASVPDQSQLLPGDLVVWKGHVAMVIGNGQMIEAGDPVQINPIRTSNIGMPFMGFYRPTG</sequence>
<feature type="compositionally biased region" description="Gly residues" evidence="5">
    <location>
        <begin position="215"/>
        <end position="241"/>
    </location>
</feature>
<feature type="region of interest" description="Disordered" evidence="5">
    <location>
        <begin position="21"/>
        <end position="47"/>
    </location>
</feature>
<feature type="compositionally biased region" description="Low complexity" evidence="5">
    <location>
        <begin position="194"/>
        <end position="210"/>
    </location>
</feature>
<evidence type="ECO:0000313" key="7">
    <source>
        <dbReference type="EMBL" id="MCE7005891.1"/>
    </source>
</evidence>
<dbReference type="PROSITE" id="PS51935">
    <property type="entry name" value="NLPC_P60"/>
    <property type="match status" value="1"/>
</dbReference>
<proteinExistence type="inferred from homology"/>
<keyword evidence="2" id="KW-0645">Protease</keyword>
<evidence type="ECO:0000259" key="6">
    <source>
        <dbReference type="PROSITE" id="PS51935"/>
    </source>
</evidence>
<gene>
    <name evidence="7" type="ORF">LWC34_24115</name>
</gene>
<feature type="region of interest" description="Disordered" evidence="5">
    <location>
        <begin position="186"/>
        <end position="264"/>
    </location>
</feature>
<name>A0ABS8ZGV9_9PSEU</name>
<evidence type="ECO:0000256" key="1">
    <source>
        <dbReference type="ARBA" id="ARBA00007074"/>
    </source>
</evidence>
<dbReference type="InterPro" id="IPR051794">
    <property type="entry name" value="PG_Endopeptidase_C40"/>
</dbReference>
<evidence type="ECO:0000256" key="5">
    <source>
        <dbReference type="SAM" id="MobiDB-lite"/>
    </source>
</evidence>
<dbReference type="Proteomes" id="UP001521150">
    <property type="component" value="Unassembled WGS sequence"/>
</dbReference>
<reference evidence="7 8" key="1">
    <citation type="submission" date="2021-12" db="EMBL/GenBank/DDBJ databases">
        <title>Genome sequence of Kibdelosporangium philippinense ATCC 49844.</title>
        <authorList>
            <person name="Fedorov E.A."/>
            <person name="Omeragic M."/>
            <person name="Shalygina K.F."/>
            <person name="Maclea K.S."/>
        </authorList>
    </citation>
    <scope>NUCLEOTIDE SEQUENCE [LARGE SCALE GENOMIC DNA]</scope>
    <source>
        <strain evidence="7 8">ATCC 49844</strain>
    </source>
</reference>
<comment type="caution">
    <text evidence="7">The sequence shown here is derived from an EMBL/GenBank/DDBJ whole genome shotgun (WGS) entry which is preliminary data.</text>
</comment>
<dbReference type="InterPro" id="IPR000064">
    <property type="entry name" value="NLP_P60_dom"/>
</dbReference>